<dbReference type="EMBL" id="CAUYUJ010014349">
    <property type="protein sequence ID" value="CAK0840094.1"/>
    <property type="molecule type" value="Genomic_DNA"/>
</dbReference>
<evidence type="ECO:0000256" key="1">
    <source>
        <dbReference type="SAM" id="MobiDB-lite"/>
    </source>
</evidence>
<evidence type="ECO:0000313" key="2">
    <source>
        <dbReference type="EMBL" id="CAK0840094.1"/>
    </source>
</evidence>
<evidence type="ECO:0000313" key="3">
    <source>
        <dbReference type="Proteomes" id="UP001189429"/>
    </source>
</evidence>
<comment type="caution">
    <text evidence="2">The sequence shown here is derived from an EMBL/GenBank/DDBJ whole genome shotgun (WGS) entry which is preliminary data.</text>
</comment>
<sequence length="130" mass="13774">EPGAQYPADAGPSPEGSHPRGSHGEAAHPVAQALDDGPGRSHQEPGDSEEDGDQGQLQEEPAIIGRPQGGGARRALPVRRHARGRRVSGLRGRGGLPYRRGVQERHQSRPLAAGDTAEGRLLLRRALALR</sequence>
<feature type="region of interest" description="Disordered" evidence="1">
    <location>
        <begin position="1"/>
        <end position="113"/>
    </location>
</feature>
<proteinExistence type="predicted"/>
<keyword evidence="3" id="KW-1185">Reference proteome</keyword>
<name>A0ABN9T4Y8_9DINO</name>
<dbReference type="Proteomes" id="UP001189429">
    <property type="component" value="Unassembled WGS sequence"/>
</dbReference>
<feature type="non-terminal residue" evidence="2">
    <location>
        <position position="1"/>
    </location>
</feature>
<organism evidence="2 3">
    <name type="scientific">Prorocentrum cordatum</name>
    <dbReference type="NCBI Taxonomy" id="2364126"/>
    <lineage>
        <taxon>Eukaryota</taxon>
        <taxon>Sar</taxon>
        <taxon>Alveolata</taxon>
        <taxon>Dinophyceae</taxon>
        <taxon>Prorocentrales</taxon>
        <taxon>Prorocentraceae</taxon>
        <taxon>Prorocentrum</taxon>
    </lineage>
</organism>
<reference evidence="2" key="1">
    <citation type="submission" date="2023-10" db="EMBL/GenBank/DDBJ databases">
        <authorList>
            <person name="Chen Y."/>
            <person name="Shah S."/>
            <person name="Dougan E. K."/>
            <person name="Thang M."/>
            <person name="Chan C."/>
        </authorList>
    </citation>
    <scope>NUCLEOTIDE SEQUENCE [LARGE SCALE GENOMIC DNA]</scope>
</reference>
<accession>A0ABN9T4Y8</accession>
<protein>
    <submittedName>
        <fullName evidence="2">Uncharacterized protein</fullName>
    </submittedName>
</protein>
<gene>
    <name evidence="2" type="ORF">PCOR1329_LOCUS35604</name>
</gene>
<feature type="compositionally biased region" description="Basic residues" evidence="1">
    <location>
        <begin position="76"/>
        <end position="88"/>
    </location>
</feature>
<feature type="non-terminal residue" evidence="2">
    <location>
        <position position="130"/>
    </location>
</feature>